<dbReference type="GO" id="GO:0005886">
    <property type="term" value="C:plasma membrane"/>
    <property type="evidence" value="ECO:0007669"/>
    <property type="project" value="UniProtKB-SubCell"/>
</dbReference>
<comment type="similarity">
    <text evidence="1 2">Belongs to the complex I subunit 6 family.</text>
</comment>
<gene>
    <name evidence="3" type="ORF">TH63_03395</name>
</gene>
<evidence type="ECO:0000256" key="1">
    <source>
        <dbReference type="ARBA" id="ARBA00005698"/>
    </source>
</evidence>
<keyword evidence="2" id="KW-0812">Transmembrane</keyword>
<dbReference type="InterPro" id="IPR042106">
    <property type="entry name" value="Nuo/plastoQ_OxRdtase_6_NuoJ"/>
</dbReference>
<keyword evidence="2" id="KW-1003">Cell membrane</keyword>
<evidence type="ECO:0000256" key="2">
    <source>
        <dbReference type="RuleBase" id="RU004429"/>
    </source>
</evidence>
<feature type="transmembrane region" description="Helical" evidence="2">
    <location>
        <begin position="6"/>
        <end position="25"/>
    </location>
</feature>
<dbReference type="KEGG" id="ruf:TH63_03395"/>
<dbReference type="EC" id="7.1.1.-" evidence="2"/>
<dbReference type="GO" id="GO:0048038">
    <property type="term" value="F:quinone binding"/>
    <property type="evidence" value="ECO:0007669"/>
    <property type="project" value="UniProtKB-UniRule"/>
</dbReference>
<keyword evidence="2" id="KW-0874">Quinone</keyword>
<proteinExistence type="inferred from homology"/>
<feature type="transmembrane region" description="Helical" evidence="2">
    <location>
        <begin position="91"/>
        <end position="112"/>
    </location>
</feature>
<name>A0A0H4VMA4_9BACT</name>
<feature type="transmembrane region" description="Helical" evidence="2">
    <location>
        <begin position="150"/>
        <end position="171"/>
    </location>
</feature>
<reference evidence="3 4" key="1">
    <citation type="submission" date="2015-01" db="EMBL/GenBank/DDBJ databases">
        <title>Rufibacter sp./DG31D/ whole genome sequencing.</title>
        <authorList>
            <person name="Kim M.K."/>
            <person name="Srinivasan S."/>
            <person name="Lee J.-J."/>
        </authorList>
    </citation>
    <scope>NUCLEOTIDE SEQUENCE [LARGE SCALE GENOMIC DNA]</scope>
    <source>
        <strain evidence="3 4">DG31D</strain>
    </source>
</reference>
<dbReference type="PATRIC" id="fig|1379910.4.peg.732"/>
<comment type="function">
    <text evidence="2">NDH-1 shuttles electrons from NADH, via FMN and iron-sulfur (Fe-S) centers, to quinones in the respiratory chain. Couples the redox reaction to proton translocation (for every two electrons transferred, four hydrogen ions are translocated across the cytoplasmic membrane), and thus conserves the redox energy in a proton gradient.</text>
</comment>
<feature type="transmembrane region" description="Helical" evidence="2">
    <location>
        <begin position="32"/>
        <end position="54"/>
    </location>
</feature>
<dbReference type="Gene3D" id="1.20.120.1200">
    <property type="entry name" value="NADH-ubiquinone/plastoquinone oxidoreductase chain 6, subunit NuoJ"/>
    <property type="match status" value="1"/>
</dbReference>
<protein>
    <recommendedName>
        <fullName evidence="2">NADH-quinone oxidoreductase subunit J</fullName>
        <ecNumber evidence="2">7.1.1.-</ecNumber>
    </recommendedName>
</protein>
<evidence type="ECO:0000313" key="3">
    <source>
        <dbReference type="EMBL" id="AKQ44884.1"/>
    </source>
</evidence>
<dbReference type="Proteomes" id="UP000036458">
    <property type="component" value="Chromosome"/>
</dbReference>
<feature type="transmembrane region" description="Helical" evidence="2">
    <location>
        <begin position="60"/>
        <end position="79"/>
    </location>
</feature>
<dbReference type="PANTHER" id="PTHR33269:SF17">
    <property type="entry name" value="NADH-UBIQUINONE OXIDOREDUCTASE CHAIN 6"/>
    <property type="match status" value="1"/>
</dbReference>
<dbReference type="RefSeq" id="WP_048919696.1">
    <property type="nucleotide sequence ID" value="NZ_CP010777.1"/>
</dbReference>
<keyword evidence="2" id="KW-0472">Membrane</keyword>
<keyword evidence="2" id="KW-1133">Transmembrane helix</keyword>
<accession>A0A0H4VMA4</accession>
<comment type="catalytic activity">
    <reaction evidence="2">
        <text>a quinone + NADH + 5 H(+)(in) = a quinol + NAD(+) + 4 H(+)(out)</text>
        <dbReference type="Rhea" id="RHEA:57888"/>
        <dbReference type="ChEBI" id="CHEBI:15378"/>
        <dbReference type="ChEBI" id="CHEBI:24646"/>
        <dbReference type="ChEBI" id="CHEBI:57540"/>
        <dbReference type="ChEBI" id="CHEBI:57945"/>
        <dbReference type="ChEBI" id="CHEBI:132124"/>
    </reaction>
</comment>
<dbReference type="EMBL" id="CP010777">
    <property type="protein sequence ID" value="AKQ44884.1"/>
    <property type="molecule type" value="Genomic_DNA"/>
</dbReference>
<dbReference type="GO" id="GO:0008137">
    <property type="term" value="F:NADH dehydrogenase (ubiquinone) activity"/>
    <property type="evidence" value="ECO:0007669"/>
    <property type="project" value="UniProtKB-UniRule"/>
</dbReference>
<keyword evidence="4" id="KW-1185">Reference proteome</keyword>
<dbReference type="AlphaFoldDB" id="A0A0H4VMA4"/>
<dbReference type="STRING" id="1379910.TH63_03395"/>
<dbReference type="Pfam" id="PF00499">
    <property type="entry name" value="Oxidored_q3"/>
    <property type="match status" value="1"/>
</dbReference>
<comment type="subcellular location">
    <subcellularLocation>
        <location evidence="2">Cell membrane</location>
        <topology evidence="2">Multi-pass membrane protein</topology>
    </subcellularLocation>
</comment>
<evidence type="ECO:0000313" key="4">
    <source>
        <dbReference type="Proteomes" id="UP000036458"/>
    </source>
</evidence>
<sequence length="178" mass="18509">MLSLPTLLFYLFAALAVGAGLWLVFSKNLLHMAFALLLCLLAVAAIYVLLFADFVAVTQLMIYVGGVLVLIVFGLMLSSSTEGDFLLSGNANTVWAAAVVIGVVAGLGGLLLKTASAFPAADQPSGLAQTAATGKFTTLYTVGQELVLRYVLPFEIASVLLLVALVGAAAITKQTARK</sequence>
<keyword evidence="2" id="KW-0520">NAD</keyword>
<organism evidence="3 4">
    <name type="scientific">Rufibacter radiotolerans</name>
    <dbReference type="NCBI Taxonomy" id="1379910"/>
    <lineage>
        <taxon>Bacteria</taxon>
        <taxon>Pseudomonadati</taxon>
        <taxon>Bacteroidota</taxon>
        <taxon>Cytophagia</taxon>
        <taxon>Cytophagales</taxon>
        <taxon>Hymenobacteraceae</taxon>
        <taxon>Rufibacter</taxon>
    </lineage>
</organism>
<dbReference type="PANTHER" id="PTHR33269">
    <property type="entry name" value="NADH-UBIQUINONE OXIDOREDUCTASE CHAIN 6"/>
    <property type="match status" value="1"/>
</dbReference>
<dbReference type="InterPro" id="IPR001457">
    <property type="entry name" value="NADH_UbQ/plastoQ_OxRdtase_su6"/>
</dbReference>